<dbReference type="STRING" id="1841861.GCA_900157365_01626"/>
<dbReference type="PANTHER" id="PTHR45527">
    <property type="entry name" value="NONRIBOSOMAL PEPTIDE SYNTHETASE"/>
    <property type="match status" value="1"/>
</dbReference>
<evidence type="ECO:0000256" key="1">
    <source>
        <dbReference type="ARBA" id="ARBA00001957"/>
    </source>
</evidence>
<dbReference type="InterPro" id="IPR042099">
    <property type="entry name" value="ANL_N_sf"/>
</dbReference>
<dbReference type="InterPro" id="IPR036736">
    <property type="entry name" value="ACP-like_sf"/>
</dbReference>
<dbReference type="GO" id="GO:0005737">
    <property type="term" value="C:cytoplasm"/>
    <property type="evidence" value="ECO:0007669"/>
    <property type="project" value="TreeGrafter"/>
</dbReference>
<feature type="region of interest" description="Disordered" evidence="4">
    <location>
        <begin position="1"/>
        <end position="35"/>
    </location>
</feature>
<dbReference type="InterPro" id="IPR001031">
    <property type="entry name" value="Thioesterase"/>
</dbReference>
<dbReference type="CDD" id="cd19531">
    <property type="entry name" value="LCL_NRPS-like"/>
    <property type="match status" value="1"/>
</dbReference>
<dbReference type="RefSeq" id="WP_077079777.1">
    <property type="nucleotide sequence ID" value="NZ_FUEZ01000004.1"/>
</dbReference>
<dbReference type="Gene3D" id="1.10.1200.10">
    <property type="entry name" value="ACP-like"/>
    <property type="match status" value="1"/>
</dbReference>
<dbReference type="SUPFAM" id="SSF53474">
    <property type="entry name" value="alpha/beta-Hydrolases"/>
    <property type="match status" value="1"/>
</dbReference>
<dbReference type="Pfam" id="PF00501">
    <property type="entry name" value="AMP-binding"/>
    <property type="match status" value="1"/>
</dbReference>
<evidence type="ECO:0000259" key="5">
    <source>
        <dbReference type="PROSITE" id="PS50075"/>
    </source>
</evidence>
<keyword evidence="3" id="KW-0597">Phosphoprotein</keyword>
<evidence type="ECO:0000256" key="3">
    <source>
        <dbReference type="ARBA" id="ARBA00022553"/>
    </source>
</evidence>
<dbReference type="GO" id="GO:0031177">
    <property type="term" value="F:phosphopantetheine binding"/>
    <property type="evidence" value="ECO:0007669"/>
    <property type="project" value="TreeGrafter"/>
</dbReference>
<accession>A0A2U3PBG2</accession>
<dbReference type="Gene3D" id="3.40.50.12780">
    <property type="entry name" value="N-terminal domain of ligase-like"/>
    <property type="match status" value="1"/>
</dbReference>
<protein>
    <submittedName>
        <fullName evidence="6">Non-ribosomal peptide synthetase component F</fullName>
    </submittedName>
</protein>
<name>A0A2U3PBG2_9MYCO</name>
<dbReference type="OrthoDB" id="3671989at2"/>
<dbReference type="Gene3D" id="3.30.300.30">
    <property type="match status" value="1"/>
</dbReference>
<feature type="region of interest" description="Disordered" evidence="4">
    <location>
        <begin position="973"/>
        <end position="997"/>
    </location>
</feature>
<dbReference type="Proteomes" id="UP000240424">
    <property type="component" value="Unassembled WGS sequence"/>
</dbReference>
<dbReference type="InterPro" id="IPR010071">
    <property type="entry name" value="AA_adenyl_dom"/>
</dbReference>
<dbReference type="InterPro" id="IPR045851">
    <property type="entry name" value="AMP-bd_C_sf"/>
</dbReference>
<dbReference type="GO" id="GO:0003824">
    <property type="term" value="F:catalytic activity"/>
    <property type="evidence" value="ECO:0007669"/>
    <property type="project" value="InterPro"/>
</dbReference>
<dbReference type="InterPro" id="IPR009081">
    <property type="entry name" value="PP-bd_ACP"/>
</dbReference>
<evidence type="ECO:0000313" key="7">
    <source>
        <dbReference type="Proteomes" id="UP000240424"/>
    </source>
</evidence>
<gene>
    <name evidence="6" type="ORF">MNAB215_3307</name>
</gene>
<organism evidence="6 7">
    <name type="scientific">Mycobacterium numidiamassiliense</name>
    <dbReference type="NCBI Taxonomy" id="1841861"/>
    <lineage>
        <taxon>Bacteria</taxon>
        <taxon>Bacillati</taxon>
        <taxon>Actinomycetota</taxon>
        <taxon>Actinomycetes</taxon>
        <taxon>Mycobacteriales</taxon>
        <taxon>Mycobacteriaceae</taxon>
        <taxon>Mycobacterium</taxon>
    </lineage>
</organism>
<dbReference type="GO" id="GO:0044550">
    <property type="term" value="P:secondary metabolite biosynthetic process"/>
    <property type="evidence" value="ECO:0007669"/>
    <property type="project" value="UniProtKB-ARBA"/>
</dbReference>
<dbReference type="FunFam" id="3.40.50.12780:FF:000012">
    <property type="entry name" value="Non-ribosomal peptide synthetase"/>
    <property type="match status" value="1"/>
</dbReference>
<proteinExistence type="predicted"/>
<feature type="compositionally biased region" description="Polar residues" evidence="4">
    <location>
        <begin position="17"/>
        <end position="33"/>
    </location>
</feature>
<dbReference type="Pfam" id="PF00668">
    <property type="entry name" value="Condensation"/>
    <property type="match status" value="1"/>
</dbReference>
<sequence length="1320" mass="144354">MTPSYRLVNADVPGGASDSTPGTKNGSPVSASVSGRLPLSVSQTGPWYLSRLAPNSTVCNELITIRKMGSLDVQALRRAFADVVARHEAWRTTFKTFDGVPHQFIREPTEVDLPFTDLSGLGRRGAIARATEIAVTDTLRPYAMADGPLIRPWLIRVTEDDHRLYIGLHCLVFDETSLRRTVFPELTALYRSYVTGSPSSLATPPAQYADYTKWELDWVRGPQVSSRISNWHKRLAGSAPTELPLDHPRPPHQTLAGGTIRLTIEHGIVDELRRAAHTAGGSLVDALAAAYAWWLNLYVDSTEVVFGIPYDLRGRDDLLTVVGYCVTAVVLRCEISSNDPFTTLVTRTRRAVDEALNEVVPFETLVASLGRPRDPRNNPLFQTMFLFRRSVTSAADEWSLHMSDADVCDAVGSAKFDVSIELDEQPDGHVTGALVFNTDLFERETARELAWHFHRILEVVAAAPEKPMAEHDLITPDERRRQLSSNRTTHHGTSWQCVHEVIAAQVERTPDAVAVQVGDSTLTYRQLDDRATAIASRLMQAGAGPGGIVAVLLQRTPDLIATLVGVLKSGAAFLPLDPRQPVSRNAFCINDAAASIIVTEGQLLADADELTATVVNIRDVNSQAPQHDQPSGIVTAADLAYVIYTSGSTGRPKGVLIEHRNLVNLMGTMYREIGVVGSDTVLSLASVSFDMAMGDIFCALACGARLVLATTAQAADPIALGRLIARSGATHMCATPTTWGALVAAGWGGDLRLKAMTGGESISDGLARALLQRCESVWNAYGPTEATVWTSVAQLVEGDVITVGRALPNVRVYITDSRGRLQPAGVPGEITIGGVEVARGYLNVTDERARRFGDDPFHCGGRMYRTGDRGRLLPDGRIQHLGRDDDQLKIRGFRIEPGEIESVLSEHPDVQRCAVMAREAPNGEQGLVAYVVGVPGRPTEAEARGWLRRRLPEYMVPSAFVYLNELPTTPSGKLDKAALPAPSRQASDAGAQPPRTDTERRVAGIWAELFATPVNDVHSDFFDRGGHSLMAARLVSEIQRTFDVELPLASFIDHGRTIADLAKLLDAGDLGSTDGVASGRQLHFIYSGLSSAMSLRHLTAQWGGKQSVHALIPQQPDGRFDLSVTIEQHASQFLSAIRREQPDGPLALAGYSIGGLLAYEIARQAIESGQEVEWLGLVDTEAPSLKDLVRLQLTLRWRLRRIRQLPIREQWAKYREVARRIFRTGSMWQSQEDFDYRGAAELVYQYEQLGHDVPMDLFVTEVSATNAESDRLGWDQFHKGTFTVHRVGGDHVSMLEPPNIESLARTMLESLRAARAAVSV</sequence>
<dbReference type="GO" id="GO:0043041">
    <property type="term" value="P:amino acid activation for nonribosomal peptide biosynthetic process"/>
    <property type="evidence" value="ECO:0007669"/>
    <property type="project" value="TreeGrafter"/>
</dbReference>
<dbReference type="Gene3D" id="3.40.50.1820">
    <property type="entry name" value="alpha/beta hydrolase"/>
    <property type="match status" value="1"/>
</dbReference>
<comment type="cofactor">
    <cofactor evidence="1">
        <name>pantetheine 4'-phosphate</name>
        <dbReference type="ChEBI" id="CHEBI:47942"/>
    </cofactor>
</comment>
<dbReference type="InterPro" id="IPR029058">
    <property type="entry name" value="AB_hydrolase_fold"/>
</dbReference>
<dbReference type="Pfam" id="PF00550">
    <property type="entry name" value="PP-binding"/>
    <property type="match status" value="1"/>
</dbReference>
<keyword evidence="7" id="KW-1185">Reference proteome</keyword>
<dbReference type="PROSITE" id="PS50075">
    <property type="entry name" value="CARRIER"/>
    <property type="match status" value="1"/>
</dbReference>
<dbReference type="FunFam" id="3.30.300.30:FF:000010">
    <property type="entry name" value="Enterobactin synthetase component F"/>
    <property type="match status" value="1"/>
</dbReference>
<dbReference type="InterPro" id="IPR023213">
    <property type="entry name" value="CAT-like_dom_sf"/>
</dbReference>
<dbReference type="SUPFAM" id="SSF47336">
    <property type="entry name" value="ACP-like"/>
    <property type="match status" value="1"/>
</dbReference>
<dbReference type="NCBIfam" id="TIGR01733">
    <property type="entry name" value="AA-adenyl-dom"/>
    <property type="match status" value="1"/>
</dbReference>
<dbReference type="Gene3D" id="3.30.559.30">
    <property type="entry name" value="Nonribosomal peptide synthetase, condensation domain"/>
    <property type="match status" value="1"/>
</dbReference>
<feature type="domain" description="Carrier" evidence="5">
    <location>
        <begin position="993"/>
        <end position="1069"/>
    </location>
</feature>
<dbReference type="InterPro" id="IPR025110">
    <property type="entry name" value="AMP-bd_C"/>
</dbReference>
<reference evidence="6 7" key="1">
    <citation type="submission" date="2017-01" db="EMBL/GenBank/DDBJ databases">
        <authorList>
            <consortium name="Urmite Genomes"/>
        </authorList>
    </citation>
    <scope>NUCLEOTIDE SEQUENCE [LARGE SCALE GENOMIC DNA]</scope>
    <source>
        <strain evidence="6 7">AB215</strain>
    </source>
</reference>
<dbReference type="GO" id="GO:0008610">
    <property type="term" value="P:lipid biosynthetic process"/>
    <property type="evidence" value="ECO:0007669"/>
    <property type="project" value="UniProtKB-ARBA"/>
</dbReference>
<dbReference type="InterPro" id="IPR020845">
    <property type="entry name" value="AMP-binding_CS"/>
</dbReference>
<dbReference type="SUPFAM" id="SSF52777">
    <property type="entry name" value="CoA-dependent acyltransferases"/>
    <property type="match status" value="2"/>
</dbReference>
<dbReference type="CDD" id="cd05930">
    <property type="entry name" value="A_NRPS"/>
    <property type="match status" value="1"/>
</dbReference>
<dbReference type="UniPathway" id="UPA00011"/>
<dbReference type="Pfam" id="PF00975">
    <property type="entry name" value="Thioesterase"/>
    <property type="match status" value="1"/>
</dbReference>
<keyword evidence="2" id="KW-0596">Phosphopantetheine</keyword>
<evidence type="ECO:0000313" key="6">
    <source>
        <dbReference type="EMBL" id="SPM41104.1"/>
    </source>
</evidence>
<dbReference type="Pfam" id="PF13193">
    <property type="entry name" value="AMP-binding_C"/>
    <property type="match status" value="1"/>
</dbReference>
<dbReference type="SUPFAM" id="SSF56801">
    <property type="entry name" value="Acetyl-CoA synthetase-like"/>
    <property type="match status" value="1"/>
</dbReference>
<dbReference type="InterPro" id="IPR001242">
    <property type="entry name" value="Condensation_dom"/>
</dbReference>
<dbReference type="InterPro" id="IPR000873">
    <property type="entry name" value="AMP-dep_synth/lig_dom"/>
</dbReference>
<dbReference type="EMBL" id="FUEZ01000004">
    <property type="protein sequence ID" value="SPM41104.1"/>
    <property type="molecule type" value="Genomic_DNA"/>
</dbReference>
<evidence type="ECO:0000256" key="2">
    <source>
        <dbReference type="ARBA" id="ARBA00022450"/>
    </source>
</evidence>
<dbReference type="FunFam" id="3.40.50.980:FF:000001">
    <property type="entry name" value="Non-ribosomal peptide synthetase"/>
    <property type="match status" value="1"/>
</dbReference>
<dbReference type="Gene3D" id="3.30.559.10">
    <property type="entry name" value="Chloramphenicol acetyltransferase-like domain"/>
    <property type="match status" value="1"/>
</dbReference>
<dbReference type="PROSITE" id="PS00455">
    <property type="entry name" value="AMP_BINDING"/>
    <property type="match status" value="1"/>
</dbReference>
<evidence type="ECO:0000256" key="4">
    <source>
        <dbReference type="SAM" id="MobiDB-lite"/>
    </source>
</evidence>
<dbReference type="PANTHER" id="PTHR45527:SF1">
    <property type="entry name" value="FATTY ACID SYNTHASE"/>
    <property type="match status" value="1"/>
</dbReference>